<dbReference type="PANTHER" id="PTHR43685:SF2">
    <property type="entry name" value="GLYCOSYLTRANSFERASE 2-LIKE DOMAIN-CONTAINING PROTEIN"/>
    <property type="match status" value="1"/>
</dbReference>
<dbReference type="InterPro" id="IPR001173">
    <property type="entry name" value="Glyco_trans_2-like"/>
</dbReference>
<dbReference type="Proteomes" id="UP000178930">
    <property type="component" value="Unassembled WGS sequence"/>
</dbReference>
<name>A0A1G1XY28_9BACT</name>
<dbReference type="InterPro" id="IPR029044">
    <property type="entry name" value="Nucleotide-diphossugar_trans"/>
</dbReference>
<dbReference type="EMBL" id="MHIB01000020">
    <property type="protein sequence ID" value="OGY44207.1"/>
    <property type="molecule type" value="Genomic_DNA"/>
</dbReference>
<dbReference type="Gene3D" id="3.90.550.10">
    <property type="entry name" value="Spore Coat Polysaccharide Biosynthesis Protein SpsA, Chain A"/>
    <property type="match status" value="1"/>
</dbReference>
<keyword evidence="1" id="KW-0472">Membrane</keyword>
<accession>A0A1G1XY28</accession>
<protein>
    <recommendedName>
        <fullName evidence="2">Glycosyltransferase 2-like domain-containing protein</fullName>
    </recommendedName>
</protein>
<dbReference type="InterPro" id="IPR050834">
    <property type="entry name" value="Glycosyltransf_2"/>
</dbReference>
<feature type="domain" description="Glycosyltransferase 2-like" evidence="2">
    <location>
        <begin position="7"/>
        <end position="138"/>
    </location>
</feature>
<feature type="transmembrane region" description="Helical" evidence="1">
    <location>
        <begin position="238"/>
        <end position="257"/>
    </location>
</feature>
<evidence type="ECO:0000256" key="1">
    <source>
        <dbReference type="SAM" id="Phobius"/>
    </source>
</evidence>
<dbReference type="SUPFAM" id="SSF53448">
    <property type="entry name" value="Nucleotide-diphospho-sugar transferases"/>
    <property type="match status" value="1"/>
</dbReference>
<feature type="transmembrane region" description="Helical" evidence="1">
    <location>
        <begin position="263"/>
        <end position="286"/>
    </location>
</feature>
<dbReference type="AlphaFoldDB" id="A0A1G1XY28"/>
<evidence type="ECO:0000313" key="4">
    <source>
        <dbReference type="Proteomes" id="UP000178930"/>
    </source>
</evidence>
<dbReference type="Pfam" id="PF00535">
    <property type="entry name" value="Glycos_transf_2"/>
    <property type="match status" value="1"/>
</dbReference>
<dbReference type="PANTHER" id="PTHR43685">
    <property type="entry name" value="GLYCOSYLTRANSFERASE"/>
    <property type="match status" value="1"/>
</dbReference>
<proteinExistence type="predicted"/>
<gene>
    <name evidence="3" type="ORF">A2729_05125</name>
</gene>
<keyword evidence="1" id="KW-1133">Transmembrane helix</keyword>
<comment type="caution">
    <text evidence="3">The sequence shown here is derived from an EMBL/GenBank/DDBJ whole genome shotgun (WGS) entry which is preliminary data.</text>
</comment>
<sequence length="291" mass="33800">MNQPKVSVIIPVYNAEKTLADCLNSILNQTYQNYEVIAVDNNSTDKTKEIILWYQQKDPKVQYVFEKWQSRGAACNAGINLAIGKIIAMLHADCFVSKNWLSQLVQPIIKENELAVLGFSADVINNFWTHNTQKADWFFCQRSLNGQYINLIDGKNFASRADLLKSLMFDPQLVFLEDLDLYLRLKSHAKIRFLPDVIVNHYHKSTFASVFRNFFSRGFWLIKIYFKYRRGKDLKNELMFESVSVLNFITLPIWLIFNFFTTGFGYASFLVVTEISWRLGIIWGLVKGIKT</sequence>
<organism evidence="3 4">
    <name type="scientific">Candidatus Buchananbacteria bacterium RIFCSPHIGHO2_01_FULL_39_14</name>
    <dbReference type="NCBI Taxonomy" id="1797532"/>
    <lineage>
        <taxon>Bacteria</taxon>
        <taxon>Candidatus Buchananiibacteriota</taxon>
    </lineage>
</organism>
<keyword evidence="1" id="KW-0812">Transmembrane</keyword>
<evidence type="ECO:0000259" key="2">
    <source>
        <dbReference type="Pfam" id="PF00535"/>
    </source>
</evidence>
<evidence type="ECO:0000313" key="3">
    <source>
        <dbReference type="EMBL" id="OGY44207.1"/>
    </source>
</evidence>
<dbReference type="STRING" id="1797532.A2729_05125"/>
<reference evidence="3 4" key="1">
    <citation type="journal article" date="2016" name="Nat. Commun.">
        <title>Thousands of microbial genomes shed light on interconnected biogeochemical processes in an aquifer system.</title>
        <authorList>
            <person name="Anantharaman K."/>
            <person name="Brown C.T."/>
            <person name="Hug L.A."/>
            <person name="Sharon I."/>
            <person name="Castelle C.J."/>
            <person name="Probst A.J."/>
            <person name="Thomas B.C."/>
            <person name="Singh A."/>
            <person name="Wilkins M.J."/>
            <person name="Karaoz U."/>
            <person name="Brodie E.L."/>
            <person name="Williams K.H."/>
            <person name="Hubbard S.S."/>
            <person name="Banfield J.F."/>
        </authorList>
    </citation>
    <scope>NUCLEOTIDE SEQUENCE [LARGE SCALE GENOMIC DNA]</scope>
</reference>